<dbReference type="PROSITE" id="PS51000">
    <property type="entry name" value="HTH_DEOR_2"/>
    <property type="match status" value="1"/>
</dbReference>
<dbReference type="Pfam" id="PF08220">
    <property type="entry name" value="HTH_DeoR"/>
    <property type="match status" value="1"/>
</dbReference>
<dbReference type="Gene3D" id="3.40.50.1360">
    <property type="match status" value="1"/>
</dbReference>
<evidence type="ECO:0000313" key="5">
    <source>
        <dbReference type="EMBL" id="CUX66202.1"/>
    </source>
</evidence>
<proteinExistence type="predicted"/>
<protein>
    <submittedName>
        <fullName evidence="5">Transcriptional repressor AccR</fullName>
    </submittedName>
</protein>
<reference evidence="5 6" key="1">
    <citation type="submission" date="2016-01" db="EMBL/GenBank/DDBJ databases">
        <authorList>
            <person name="Oliw E.H."/>
        </authorList>
    </citation>
    <scope>NUCLEOTIDE SEQUENCE [LARGE SCALE GENOMIC DNA]</scope>
    <source>
        <strain evidence="5 6">Kerr 14</strain>
    </source>
</reference>
<organism evidence="5 6">
    <name type="scientific">Agrobacterium tumefaciens str. Kerr 14</name>
    <dbReference type="NCBI Taxonomy" id="1183424"/>
    <lineage>
        <taxon>Bacteria</taxon>
        <taxon>Pseudomonadati</taxon>
        <taxon>Pseudomonadota</taxon>
        <taxon>Alphaproteobacteria</taxon>
        <taxon>Hyphomicrobiales</taxon>
        <taxon>Rhizobiaceae</taxon>
        <taxon>Rhizobium/Agrobacterium group</taxon>
        <taxon>Agrobacterium</taxon>
        <taxon>Agrobacterium tumefaciens complex</taxon>
    </lineage>
</organism>
<dbReference type="SUPFAM" id="SSF46785">
    <property type="entry name" value="Winged helix' DNA-binding domain"/>
    <property type="match status" value="1"/>
</dbReference>
<evidence type="ECO:0000256" key="1">
    <source>
        <dbReference type="ARBA" id="ARBA00023015"/>
    </source>
</evidence>
<dbReference type="PANTHER" id="PTHR30363">
    <property type="entry name" value="HTH-TYPE TRANSCRIPTIONAL REGULATOR SRLR-RELATED"/>
    <property type="match status" value="1"/>
</dbReference>
<dbReference type="GO" id="GO:0003677">
    <property type="term" value="F:DNA binding"/>
    <property type="evidence" value="ECO:0007669"/>
    <property type="project" value="UniProtKB-KW"/>
</dbReference>
<dbReference type="InterPro" id="IPR036390">
    <property type="entry name" value="WH_DNA-bd_sf"/>
</dbReference>
<dbReference type="GO" id="GO:0003700">
    <property type="term" value="F:DNA-binding transcription factor activity"/>
    <property type="evidence" value="ECO:0007669"/>
    <property type="project" value="InterPro"/>
</dbReference>
<dbReference type="InterPro" id="IPR018356">
    <property type="entry name" value="Tscrpt_reg_HTH_DeoR_CS"/>
</dbReference>
<dbReference type="EMBL" id="FBWC01000037">
    <property type="protein sequence ID" value="CUX66202.1"/>
    <property type="molecule type" value="Genomic_DNA"/>
</dbReference>
<sequence length="318" mass="35146">MNEIAHWQDWRKNSSRMPRNSAFLPFTHQVVVTKHSYHGGLTTKLFARYERYTSFQRTGNAVLNTAEDRQEKIVDLLREELFLDIKTLTKRFDISVATARRDLVELEEAGLLRRTHGGAVSMSQVAYDPTNETRAVSQRAEKRAIAEAAAAMISDGDVVLLDAGTTALEVAKLLVGRKRLTFITNGADIIAELIRHDASSVYAVGGEFAEINRSFRGPLAEHFIRQFNVDKLILNAASIDLGRGLIFTGSPVNASIQKAMIEVSSRTIVVADHTKFTKSSFSVTAKIEDVGTIVTDVGAKAIIESAPEKLRRKFVIAS</sequence>
<dbReference type="InterPro" id="IPR001034">
    <property type="entry name" value="DeoR_HTH"/>
</dbReference>
<keyword evidence="1" id="KW-0805">Transcription regulation</keyword>
<dbReference type="AlphaFoldDB" id="A0A1S7SC10"/>
<dbReference type="PANTHER" id="PTHR30363:SF44">
    <property type="entry name" value="AGA OPERON TRANSCRIPTIONAL REPRESSOR-RELATED"/>
    <property type="match status" value="1"/>
</dbReference>
<keyword evidence="2" id="KW-0238">DNA-binding</keyword>
<keyword evidence="3" id="KW-0804">Transcription</keyword>
<name>A0A1S7SC10_AGRTU</name>
<dbReference type="Proteomes" id="UP000191897">
    <property type="component" value="Unassembled WGS sequence"/>
</dbReference>
<accession>A0A1S7SC10</accession>
<dbReference type="InterPro" id="IPR036388">
    <property type="entry name" value="WH-like_DNA-bd_sf"/>
</dbReference>
<dbReference type="PRINTS" id="PR00037">
    <property type="entry name" value="HTHLACR"/>
</dbReference>
<dbReference type="PROSITE" id="PS00894">
    <property type="entry name" value="HTH_DEOR_1"/>
    <property type="match status" value="1"/>
</dbReference>
<evidence type="ECO:0000259" key="4">
    <source>
        <dbReference type="PROSITE" id="PS51000"/>
    </source>
</evidence>
<dbReference type="InterPro" id="IPR014036">
    <property type="entry name" value="DeoR-like_C"/>
</dbReference>
<dbReference type="SMART" id="SM00420">
    <property type="entry name" value="HTH_DEOR"/>
    <property type="match status" value="1"/>
</dbReference>
<evidence type="ECO:0000256" key="2">
    <source>
        <dbReference type="ARBA" id="ARBA00023125"/>
    </source>
</evidence>
<feature type="domain" description="HTH deoR-type" evidence="4">
    <location>
        <begin position="66"/>
        <end position="121"/>
    </location>
</feature>
<gene>
    <name evidence="5" type="primary">accR</name>
    <name evidence="5" type="ORF">AGR4C_pa60085</name>
</gene>
<dbReference type="SUPFAM" id="SSF100950">
    <property type="entry name" value="NagB/RpiA/CoA transferase-like"/>
    <property type="match status" value="1"/>
</dbReference>
<dbReference type="InterPro" id="IPR037171">
    <property type="entry name" value="NagB/RpiA_transferase-like"/>
</dbReference>
<evidence type="ECO:0000313" key="6">
    <source>
        <dbReference type="Proteomes" id="UP000191897"/>
    </source>
</evidence>
<dbReference type="InterPro" id="IPR050313">
    <property type="entry name" value="Carb_Metab_HTH_regulators"/>
</dbReference>
<evidence type="ECO:0000256" key="3">
    <source>
        <dbReference type="ARBA" id="ARBA00023163"/>
    </source>
</evidence>
<dbReference type="Pfam" id="PF00455">
    <property type="entry name" value="DeoRC"/>
    <property type="match status" value="1"/>
</dbReference>
<dbReference type="Gene3D" id="1.10.10.10">
    <property type="entry name" value="Winged helix-like DNA-binding domain superfamily/Winged helix DNA-binding domain"/>
    <property type="match status" value="1"/>
</dbReference>
<dbReference type="SMART" id="SM01134">
    <property type="entry name" value="DeoRC"/>
    <property type="match status" value="1"/>
</dbReference>